<evidence type="ECO:0000313" key="3">
    <source>
        <dbReference type="EMBL" id="ELR73872.1"/>
    </source>
</evidence>
<sequence>MDRKKLFIIIGALLVGVFLVFYFTKDRDSRFFSWRETLRIDSKEPYGAFVFHQLLKSHFSDSFTILESSLSDTISGTQRNSLYVLLGQSGYYQYEDIDSLMSFVNAGNVAFIATNAFPYDVSYEILTGECGIIQSWPSEEVEMNLENDSTRYWYTYVQNHEAADYYWNYLDSLICPQQLEALGHFEGSRANFLRAPYGEGYFYFHTTPLAFTNYYLTDEEHLGYVENLLAYFPTGHIYWDEFSKLPFQAGNDKNSPLKYILSQPALRWAWYLLLAGVLIYFIFYARRRQRIIPVLAANRNTSIEFAETMGYLYFEEQNHKKIADHKMNLFMAFVRNRYYLHTNNVNDQLIRKISLKSHVSEDEVHKIFKEYQRLDFKVEISANELIRFHEMIESFYQKSK</sequence>
<dbReference type="Proteomes" id="UP000011135">
    <property type="component" value="Unassembled WGS sequence"/>
</dbReference>
<proteinExistence type="predicted"/>
<evidence type="ECO:0000256" key="1">
    <source>
        <dbReference type="SAM" id="Phobius"/>
    </source>
</evidence>
<feature type="transmembrane region" description="Helical" evidence="1">
    <location>
        <begin position="268"/>
        <end position="285"/>
    </location>
</feature>
<protein>
    <recommendedName>
        <fullName evidence="2">DUF4350 domain-containing protein</fullName>
    </recommendedName>
</protein>
<feature type="transmembrane region" description="Helical" evidence="1">
    <location>
        <begin position="6"/>
        <end position="24"/>
    </location>
</feature>
<dbReference type="RefSeq" id="WP_009577465.1">
    <property type="nucleotide sequence ID" value="NZ_AMZN01000001.1"/>
</dbReference>
<keyword evidence="4" id="KW-1185">Reference proteome</keyword>
<dbReference type="EMBL" id="AMZN01000001">
    <property type="protein sequence ID" value="ELR73872.1"/>
    <property type="molecule type" value="Genomic_DNA"/>
</dbReference>
<keyword evidence="1" id="KW-0472">Membrane</keyword>
<feature type="domain" description="DUF4350" evidence="2">
    <location>
        <begin position="41"/>
        <end position="229"/>
    </location>
</feature>
<accession>L8K333</accession>
<dbReference type="OrthoDB" id="1111222at2"/>
<dbReference type="Pfam" id="PF14258">
    <property type="entry name" value="DUF4350"/>
    <property type="match status" value="1"/>
</dbReference>
<comment type="caution">
    <text evidence="3">The sequence shown here is derived from an EMBL/GenBank/DDBJ whole genome shotgun (WGS) entry which is preliminary data.</text>
</comment>
<reference evidence="3 4" key="1">
    <citation type="submission" date="2012-12" db="EMBL/GenBank/DDBJ databases">
        <title>Genome assembly of Fulvivirga imtechensis AK7.</title>
        <authorList>
            <person name="Nupur N."/>
            <person name="Khatri I."/>
            <person name="Kumar R."/>
            <person name="Subramanian S."/>
            <person name="Pinnaka A."/>
        </authorList>
    </citation>
    <scope>NUCLEOTIDE SEQUENCE [LARGE SCALE GENOMIC DNA]</scope>
    <source>
        <strain evidence="3 4">AK7</strain>
    </source>
</reference>
<name>L8K333_9BACT</name>
<dbReference type="STRING" id="1237149.C900_00036"/>
<evidence type="ECO:0000313" key="4">
    <source>
        <dbReference type="Proteomes" id="UP000011135"/>
    </source>
</evidence>
<dbReference type="eggNOG" id="ENOG502Z8TX">
    <property type="taxonomic scope" value="Bacteria"/>
</dbReference>
<dbReference type="InterPro" id="IPR025646">
    <property type="entry name" value="DUF4350"/>
</dbReference>
<evidence type="ECO:0000259" key="2">
    <source>
        <dbReference type="Pfam" id="PF14258"/>
    </source>
</evidence>
<gene>
    <name evidence="3" type="ORF">C900_00036</name>
</gene>
<keyword evidence="1" id="KW-1133">Transmembrane helix</keyword>
<keyword evidence="1" id="KW-0812">Transmembrane</keyword>
<organism evidence="3 4">
    <name type="scientific">Fulvivirga imtechensis AK7</name>
    <dbReference type="NCBI Taxonomy" id="1237149"/>
    <lineage>
        <taxon>Bacteria</taxon>
        <taxon>Pseudomonadati</taxon>
        <taxon>Bacteroidota</taxon>
        <taxon>Cytophagia</taxon>
        <taxon>Cytophagales</taxon>
        <taxon>Fulvivirgaceae</taxon>
        <taxon>Fulvivirga</taxon>
    </lineage>
</organism>
<dbReference type="AlphaFoldDB" id="L8K333"/>